<dbReference type="GO" id="GO:0016706">
    <property type="term" value="F:2-oxoglutarate-dependent dioxygenase activity"/>
    <property type="evidence" value="ECO:0007669"/>
    <property type="project" value="UniProtKB-ARBA"/>
</dbReference>
<name>A0AA96RI29_9BACL</name>
<dbReference type="AlphaFoldDB" id="A0AA96RI29"/>
<organism evidence="1 2">
    <name type="scientific">Paenibacillus aurantius</name>
    <dbReference type="NCBI Taxonomy" id="2918900"/>
    <lineage>
        <taxon>Bacteria</taxon>
        <taxon>Bacillati</taxon>
        <taxon>Bacillota</taxon>
        <taxon>Bacilli</taxon>
        <taxon>Bacillales</taxon>
        <taxon>Paenibacillaceae</taxon>
        <taxon>Paenibacillus</taxon>
    </lineage>
</organism>
<dbReference type="PANTHER" id="PTHR12697:SF5">
    <property type="entry name" value="DEOXYHYPUSINE HYDROXYLASE"/>
    <property type="match status" value="1"/>
</dbReference>
<dbReference type="KEGG" id="paun:MJA45_13610"/>
<dbReference type="InterPro" id="IPR004155">
    <property type="entry name" value="PBS_lyase_HEAT"/>
</dbReference>
<dbReference type="Pfam" id="PF05721">
    <property type="entry name" value="PhyH"/>
    <property type="match status" value="1"/>
</dbReference>
<dbReference type="InterPro" id="IPR011989">
    <property type="entry name" value="ARM-like"/>
</dbReference>
<gene>
    <name evidence="1" type="ORF">MJA45_13610</name>
</gene>
<dbReference type="InterPro" id="IPR016024">
    <property type="entry name" value="ARM-type_fold"/>
</dbReference>
<dbReference type="SUPFAM" id="SSF48371">
    <property type="entry name" value="ARM repeat"/>
    <property type="match status" value="2"/>
</dbReference>
<accession>A0AA96RI29</accession>
<dbReference type="SMART" id="SM00567">
    <property type="entry name" value="EZ_HEAT"/>
    <property type="match status" value="4"/>
</dbReference>
<proteinExistence type="predicted"/>
<protein>
    <submittedName>
        <fullName evidence="1">HEAT repeat domain-containing protein</fullName>
    </submittedName>
</protein>
<dbReference type="Gene3D" id="1.25.10.10">
    <property type="entry name" value="Leucine-rich Repeat Variant"/>
    <property type="match status" value="2"/>
</dbReference>
<evidence type="ECO:0000313" key="2">
    <source>
        <dbReference type="Proteomes" id="UP001305702"/>
    </source>
</evidence>
<keyword evidence="2" id="KW-1185">Reference proteome</keyword>
<dbReference type="Proteomes" id="UP001305702">
    <property type="component" value="Chromosome"/>
</dbReference>
<dbReference type="InterPro" id="IPR008775">
    <property type="entry name" value="Phytyl_CoA_dOase-like"/>
</dbReference>
<dbReference type="RefSeq" id="WP_315607790.1">
    <property type="nucleotide sequence ID" value="NZ_CP130318.1"/>
</dbReference>
<dbReference type="Gene3D" id="2.60.120.620">
    <property type="entry name" value="q2cbj1_9rhob like domain"/>
    <property type="match status" value="1"/>
</dbReference>
<sequence>MTERMDLLTDEQMAQFITKGYLVLKNDLPEQLHQKVRDKIYKVIHEEGNPGNNILPRVPEIQQFFETPVVRGALTSILGEDYYMHPHRHCHYNRPGNPTPGGGKWHKDGYWSSLRSHRPWWAILFYYTQDITEELGPTAIMPGTQYYEKFLGDKGETLLPTGKAGTMVLVHFDLWHKATLNVSELDRYMLKFQFVRLKAPDRPSWDHRNPGMTVPDGMPAQHPELWKDVWDWLRGDQDSGVRSSDWTAGKVEEIGNNLGSSSEIEALNAAYALGRMGSSGVEELVKHLGNGSKQVAERASYGLQPAGAQAIPFVQPLLSHPDDFCRGLACFVIGMMGPAAREAVPSLVSCLEDESEWVRRNAVEALGMIGKPYSVSVQAVTETLQRSVEQEADEVALNSGDMYVGQQKYIINKVGYTAALSLLRIGKYGEEEIVIRGLEQALTSRDRYVRAYASEALTQLRTDKAVEVLIRYYRTSRWCPDTSKASTF</sequence>
<dbReference type="EMBL" id="CP130318">
    <property type="protein sequence ID" value="WNQ14008.1"/>
    <property type="molecule type" value="Genomic_DNA"/>
</dbReference>
<reference evidence="1 2" key="1">
    <citation type="submission" date="2022-02" db="EMBL/GenBank/DDBJ databases">
        <title>Paenibacillus sp. MBLB1776 Whole Genome Shotgun Sequencing.</title>
        <authorList>
            <person name="Hwang C.Y."/>
            <person name="Cho E.-S."/>
            <person name="Seo M.-J."/>
        </authorList>
    </citation>
    <scope>NUCLEOTIDE SEQUENCE [LARGE SCALE GENOMIC DNA]</scope>
    <source>
        <strain evidence="1 2">MBLB1776</strain>
    </source>
</reference>
<dbReference type="SUPFAM" id="SSF51197">
    <property type="entry name" value="Clavaminate synthase-like"/>
    <property type="match status" value="1"/>
</dbReference>
<dbReference type="Pfam" id="PF13646">
    <property type="entry name" value="HEAT_2"/>
    <property type="match status" value="1"/>
</dbReference>
<dbReference type="PANTHER" id="PTHR12697">
    <property type="entry name" value="PBS LYASE HEAT-LIKE PROTEIN"/>
    <property type="match status" value="1"/>
</dbReference>
<evidence type="ECO:0000313" key="1">
    <source>
        <dbReference type="EMBL" id="WNQ14008.1"/>
    </source>
</evidence>